<dbReference type="EMBL" id="CP019581">
    <property type="protein sequence ID" value="AZK90292.1"/>
    <property type="molecule type" value="Genomic_DNA"/>
</dbReference>
<evidence type="ECO:0000313" key="1">
    <source>
        <dbReference type="EMBL" id="AZK90292.1"/>
    </source>
</evidence>
<dbReference type="AlphaFoldDB" id="A0A3Q8SN76"/>
<proteinExistence type="predicted"/>
<dbReference type="Proteomes" id="UP000267945">
    <property type="component" value="Chromosome"/>
</dbReference>
<reference evidence="1 2" key="1">
    <citation type="submission" date="2017-02" db="EMBL/GenBank/DDBJ databases">
        <title>Complete genome sequence of Lactobacillus helveticus.</title>
        <authorList>
            <person name="Kim J.F."/>
            <person name="Chung Y."/>
            <person name="Kwak M."/>
        </authorList>
    </citation>
    <scope>NUCLEOTIDE SEQUENCE [LARGE SCALE GENOMIC DNA]</scope>
    <source>
        <strain evidence="1 2">LH5</strain>
    </source>
</reference>
<organism evidence="1 2">
    <name type="scientific">Lactobacillus helveticus</name>
    <name type="common">Lactobacillus suntoryeus</name>
    <dbReference type="NCBI Taxonomy" id="1587"/>
    <lineage>
        <taxon>Bacteria</taxon>
        <taxon>Bacillati</taxon>
        <taxon>Bacillota</taxon>
        <taxon>Bacilli</taxon>
        <taxon>Lactobacillales</taxon>
        <taxon>Lactobacillaceae</taxon>
        <taxon>Lactobacillus</taxon>
    </lineage>
</organism>
<accession>A0A3Q8SN76</accession>
<name>A0A3Q8SN76_LACHE</name>
<protein>
    <submittedName>
        <fullName evidence="1">Uncharacterized protein</fullName>
    </submittedName>
</protein>
<evidence type="ECO:0000313" key="2">
    <source>
        <dbReference type="Proteomes" id="UP000267945"/>
    </source>
</evidence>
<dbReference type="RefSeq" id="WP_014918505.1">
    <property type="nucleotide sequence ID" value="NZ_CP019581.1"/>
</dbReference>
<dbReference type="GeneID" id="99756219"/>
<gene>
    <name evidence="1" type="ORF">LH5_00030</name>
</gene>
<sequence length="279" mass="32830">MLLQLNPKIKILSENKHSCVMLLNNKKIILHGENYQKYFFPLIKVFRKAITLDRALAIKNYKSNEITKIKIVINKLINKKILIFAGYEKIRSQSSLKVLLINFSQDDFKNNVNIVDLFSKNNVNFINSDSLALECEELQDFEAIYKEVAFNNYDVVCPIFWYLCPKIIKDITKYTKMVIPVVSNSNYFSYGPLINKNNLDDSMLSLNAEEHRYKYVDYHYSRRVNILPVVFLANEIKQWETDSNSELYNCNILDTICSYNYNSQVFKKKHIVWVRENGN</sequence>